<comment type="caution">
    <text evidence="3">The sequence shown here is derived from an EMBL/GenBank/DDBJ whole genome shotgun (WGS) entry which is preliminary data.</text>
</comment>
<dbReference type="Proteomes" id="UP000294641">
    <property type="component" value="Unassembled WGS sequence"/>
</dbReference>
<dbReference type="RefSeq" id="WP_109349723.1">
    <property type="nucleotide sequence ID" value="NZ_BJUE01000010.1"/>
</dbReference>
<evidence type="ECO:0000313" key="5">
    <source>
        <dbReference type="Proteomes" id="UP000254330"/>
    </source>
</evidence>
<keyword evidence="1" id="KW-0472">Membrane</keyword>
<dbReference type="OrthoDB" id="2676714at2"/>
<reference evidence="3 5" key="1">
    <citation type="submission" date="2018-06" db="EMBL/GenBank/DDBJ databases">
        <authorList>
            <consortium name="Pathogen Informatics"/>
            <person name="Doyle S."/>
        </authorList>
    </citation>
    <scope>NUCLEOTIDE SEQUENCE [LARGE SCALE GENOMIC DNA]</scope>
    <source>
        <strain evidence="3 5">NCTC10597</strain>
    </source>
</reference>
<feature type="transmembrane region" description="Helical" evidence="1">
    <location>
        <begin position="358"/>
        <end position="377"/>
    </location>
</feature>
<evidence type="ECO:0000313" key="4">
    <source>
        <dbReference type="EMBL" id="TDR37911.1"/>
    </source>
</evidence>
<dbReference type="Pfam" id="PF12704">
    <property type="entry name" value="MacB_PCD"/>
    <property type="match status" value="1"/>
</dbReference>
<dbReference type="EMBL" id="UGNP01000001">
    <property type="protein sequence ID" value="STX11072.1"/>
    <property type="molecule type" value="Genomic_DNA"/>
</dbReference>
<feature type="domain" description="MacB-like periplasmic core" evidence="2">
    <location>
        <begin position="131"/>
        <end position="229"/>
    </location>
</feature>
<keyword evidence="1" id="KW-1133">Transmembrane helix</keyword>
<reference evidence="4 6" key="2">
    <citation type="submission" date="2019-03" db="EMBL/GenBank/DDBJ databases">
        <title>Genomic Encyclopedia of Type Strains, Phase IV (KMG-IV): sequencing the most valuable type-strain genomes for metagenomic binning, comparative biology and taxonomic classification.</title>
        <authorList>
            <person name="Goeker M."/>
        </authorList>
    </citation>
    <scope>NUCLEOTIDE SEQUENCE [LARGE SCALE GENOMIC DNA]</scope>
    <source>
        <strain evidence="4 6">DSM 20580</strain>
    </source>
</reference>
<evidence type="ECO:0000313" key="3">
    <source>
        <dbReference type="EMBL" id="STX11072.1"/>
    </source>
</evidence>
<name>A0A8B4QEE2_9BACL</name>
<keyword evidence="6" id="KW-1185">Reference proteome</keyword>
<accession>A0A8B4QEE2</accession>
<feature type="transmembrane region" description="Helical" evidence="1">
    <location>
        <begin position="329"/>
        <end position="352"/>
    </location>
</feature>
<proteinExistence type="predicted"/>
<evidence type="ECO:0000313" key="6">
    <source>
        <dbReference type="Proteomes" id="UP000294641"/>
    </source>
</evidence>
<sequence length="390" mass="45752">MKQLLFALEDLWKRKWLSLLLLIQCILLLCIANFVTDNIKDLSNMKQEVERVTKSEPIYYFHDLTTEKQLDRTLNQSAHLEEYKKIYKEIYEKQDSQAFSLYSTSYPFDLRYFKENVKDLIVEGHQVYIDVLTFANQSFYDYAQLKMAEGRYFQKEDLSPSKQPTSVVIGADLSVSLQVGSEFTSDEERFRVIGILEKNMSYMNLAASKDFIQLDRMILLPTPVLEDNTDYYSIISSSFIPTSNEQDLRDLMEVIQQQGHISFIYSDLSKQVPYVLEDKRKWIQMQLMLTILISAFTLISITVSYLQFIRKYMFDLGVHILIGATKNQVIVRLCSQLMILFVIANSIVIFIIHKFQLSFIVTVISCLILWIIPIIRIRKMKIDEMLRRKS</sequence>
<dbReference type="EMBL" id="SNZG01000018">
    <property type="protein sequence ID" value="TDR37911.1"/>
    <property type="molecule type" value="Genomic_DNA"/>
</dbReference>
<dbReference type="AlphaFoldDB" id="A0A8B4QEE2"/>
<organism evidence="3 5">
    <name type="scientific">Kurthia zopfii</name>
    <dbReference type="NCBI Taxonomy" id="1650"/>
    <lineage>
        <taxon>Bacteria</taxon>
        <taxon>Bacillati</taxon>
        <taxon>Bacillota</taxon>
        <taxon>Bacilli</taxon>
        <taxon>Bacillales</taxon>
        <taxon>Caryophanaceae</taxon>
        <taxon>Kurthia</taxon>
    </lineage>
</organism>
<dbReference type="Proteomes" id="UP000254330">
    <property type="component" value="Unassembled WGS sequence"/>
</dbReference>
<gene>
    <name evidence="4" type="ORF">DFR61_11837</name>
    <name evidence="3" type="ORF">NCTC10597_02868</name>
</gene>
<protein>
    <submittedName>
        <fullName evidence="4">ABC transport system permease protein</fullName>
    </submittedName>
    <submittedName>
        <fullName evidence="3">MacB-like periplasmic core domain</fullName>
    </submittedName>
</protein>
<dbReference type="InterPro" id="IPR025857">
    <property type="entry name" value="MacB_PCD"/>
</dbReference>
<evidence type="ECO:0000256" key="1">
    <source>
        <dbReference type="SAM" id="Phobius"/>
    </source>
</evidence>
<evidence type="ECO:0000259" key="2">
    <source>
        <dbReference type="Pfam" id="PF12704"/>
    </source>
</evidence>
<feature type="transmembrane region" description="Helical" evidence="1">
    <location>
        <begin position="287"/>
        <end position="308"/>
    </location>
</feature>
<keyword evidence="1" id="KW-0812">Transmembrane</keyword>